<dbReference type="AlphaFoldDB" id="A0A427B822"/>
<evidence type="ECO:0000313" key="2">
    <source>
        <dbReference type="Proteomes" id="UP000287651"/>
    </source>
</evidence>
<reference evidence="1 2" key="1">
    <citation type="journal article" date="2014" name="Agronomy (Basel)">
        <title>A Draft Genome Sequence for Ensete ventricosum, the Drought-Tolerant Tree Against Hunger.</title>
        <authorList>
            <person name="Harrison J."/>
            <person name="Moore K.A."/>
            <person name="Paszkiewicz K."/>
            <person name="Jones T."/>
            <person name="Grant M."/>
            <person name="Ambacheew D."/>
            <person name="Muzemil S."/>
            <person name="Studholme D.J."/>
        </authorList>
    </citation>
    <scope>NUCLEOTIDE SEQUENCE [LARGE SCALE GENOMIC DNA]</scope>
</reference>
<evidence type="ECO:0000313" key="1">
    <source>
        <dbReference type="EMBL" id="RRT84603.1"/>
    </source>
</evidence>
<dbReference type="Proteomes" id="UP000287651">
    <property type="component" value="Unassembled WGS sequence"/>
</dbReference>
<gene>
    <name evidence="1" type="ORF">B296_00012118</name>
</gene>
<sequence length="82" mass="9353">MGYHVQRGSHVSQAKLLRCLGESKRPLSKRCLSLISFVATLVRGHSYSPSLRWDDLFTLFHRFWVYLSFLFDSSTLGGGMSL</sequence>
<proteinExistence type="predicted"/>
<protein>
    <submittedName>
        <fullName evidence="1">Uncharacterized protein</fullName>
    </submittedName>
</protein>
<organism evidence="1 2">
    <name type="scientific">Ensete ventricosum</name>
    <name type="common">Abyssinian banana</name>
    <name type="synonym">Musa ensete</name>
    <dbReference type="NCBI Taxonomy" id="4639"/>
    <lineage>
        <taxon>Eukaryota</taxon>
        <taxon>Viridiplantae</taxon>
        <taxon>Streptophyta</taxon>
        <taxon>Embryophyta</taxon>
        <taxon>Tracheophyta</taxon>
        <taxon>Spermatophyta</taxon>
        <taxon>Magnoliopsida</taxon>
        <taxon>Liliopsida</taxon>
        <taxon>Zingiberales</taxon>
        <taxon>Musaceae</taxon>
        <taxon>Ensete</taxon>
    </lineage>
</organism>
<comment type="caution">
    <text evidence="1">The sequence shown here is derived from an EMBL/GenBank/DDBJ whole genome shotgun (WGS) entry which is preliminary data.</text>
</comment>
<accession>A0A427B822</accession>
<name>A0A427B822_ENSVE</name>
<dbReference type="EMBL" id="AMZH03000267">
    <property type="protein sequence ID" value="RRT84603.1"/>
    <property type="molecule type" value="Genomic_DNA"/>
</dbReference>